<reference evidence="2 3" key="1">
    <citation type="submission" date="2020-02" db="EMBL/GenBank/DDBJ databases">
        <title>Genome sequencing for Draconibacterium sp. strain M1.</title>
        <authorList>
            <person name="Park S.-J."/>
        </authorList>
    </citation>
    <scope>NUCLEOTIDE SEQUENCE [LARGE SCALE GENOMIC DNA]</scope>
    <source>
        <strain evidence="2 3">M1</strain>
    </source>
</reference>
<feature type="chain" id="PRO_5025615290" description="Outer membrane protein beta-barrel domain-containing protein" evidence="1">
    <location>
        <begin position="23"/>
        <end position="235"/>
    </location>
</feature>
<evidence type="ECO:0000256" key="1">
    <source>
        <dbReference type="SAM" id="SignalP"/>
    </source>
</evidence>
<dbReference type="AlphaFoldDB" id="A0A6C0RGZ9"/>
<name>A0A6C0RGZ9_9BACT</name>
<dbReference type="Proteomes" id="UP000474630">
    <property type="component" value="Chromosome"/>
</dbReference>
<evidence type="ECO:0000313" key="3">
    <source>
        <dbReference type="Proteomes" id="UP000474630"/>
    </source>
</evidence>
<dbReference type="SUPFAM" id="SSF56935">
    <property type="entry name" value="Porins"/>
    <property type="match status" value="1"/>
</dbReference>
<protein>
    <recommendedName>
        <fullName evidence="4">Outer membrane protein beta-barrel domain-containing protein</fullName>
    </recommendedName>
</protein>
<gene>
    <name evidence="2" type="ORF">G0Q07_15025</name>
</gene>
<evidence type="ECO:0000313" key="2">
    <source>
        <dbReference type="EMBL" id="QIA08945.1"/>
    </source>
</evidence>
<proteinExistence type="predicted"/>
<organism evidence="2 3">
    <name type="scientific">Draconibacterium halophilum</name>
    <dbReference type="NCBI Taxonomy" id="2706887"/>
    <lineage>
        <taxon>Bacteria</taxon>
        <taxon>Pseudomonadati</taxon>
        <taxon>Bacteroidota</taxon>
        <taxon>Bacteroidia</taxon>
        <taxon>Marinilabiliales</taxon>
        <taxon>Prolixibacteraceae</taxon>
        <taxon>Draconibacterium</taxon>
    </lineage>
</organism>
<dbReference type="RefSeq" id="WP_163347607.1">
    <property type="nucleotide sequence ID" value="NZ_CP048409.1"/>
</dbReference>
<feature type="signal peptide" evidence="1">
    <location>
        <begin position="1"/>
        <end position="22"/>
    </location>
</feature>
<dbReference type="KEGG" id="drc:G0Q07_15025"/>
<dbReference type="EMBL" id="CP048409">
    <property type="protein sequence ID" value="QIA08945.1"/>
    <property type="molecule type" value="Genomic_DNA"/>
</dbReference>
<dbReference type="Gene3D" id="2.40.160.170">
    <property type="match status" value="1"/>
</dbReference>
<evidence type="ECO:0008006" key="4">
    <source>
        <dbReference type="Google" id="ProtNLM"/>
    </source>
</evidence>
<keyword evidence="1" id="KW-0732">Signal</keyword>
<accession>A0A6C0RGZ9</accession>
<keyword evidence="3" id="KW-1185">Reference proteome</keyword>
<sequence>MNWIKHMCFIVLFFGISALTLAQNETVTPSFQTSKPNGLYIGGQISTNGFGGNLRYALNDKFSFRAGYETLSLSYDFNFDENDISYNANMDFKTGGLLALVDFAYTKNLYISAGAVFSSFNTEVTGYAISDFEYGDIIIPSEEIGDFLITAKPGLSVSPYGGAGYRSFWGKREGIVFSFETGLYYMGPPDIEIEATGLLAPTADPAFGQAEYLEYQFDAYKIYPVIKLGLAVKLF</sequence>